<protein>
    <submittedName>
        <fullName evidence="1">Uncharacterized protein</fullName>
    </submittedName>
</protein>
<dbReference type="EMBL" id="JAGKHQ010000008">
    <property type="protein sequence ID" value="KAG7511061.1"/>
    <property type="molecule type" value="Genomic_DNA"/>
</dbReference>
<evidence type="ECO:0000313" key="2">
    <source>
        <dbReference type="Proteomes" id="UP000693946"/>
    </source>
</evidence>
<dbReference type="AlphaFoldDB" id="A0AAV6S028"/>
<reference evidence="1 2" key="1">
    <citation type="journal article" date="2021" name="Sci. Rep.">
        <title>Chromosome anchoring in Senegalese sole (Solea senegalensis) reveals sex-associated markers and genome rearrangements in flatfish.</title>
        <authorList>
            <person name="Guerrero-Cozar I."/>
            <person name="Gomez-Garrido J."/>
            <person name="Berbel C."/>
            <person name="Martinez-Blanch J.F."/>
            <person name="Alioto T."/>
            <person name="Claros M.G."/>
            <person name="Gagnaire P.A."/>
            <person name="Manchado M."/>
        </authorList>
    </citation>
    <scope>NUCLEOTIDE SEQUENCE [LARGE SCALE GENOMIC DNA]</scope>
    <source>
        <strain evidence="1">Sse05_10M</strain>
    </source>
</reference>
<name>A0AAV6S028_SOLSE</name>
<evidence type="ECO:0000313" key="1">
    <source>
        <dbReference type="EMBL" id="KAG7511061.1"/>
    </source>
</evidence>
<keyword evidence="2" id="KW-1185">Reference proteome</keyword>
<dbReference type="Proteomes" id="UP000693946">
    <property type="component" value="Linkage Group LG16"/>
</dbReference>
<comment type="caution">
    <text evidence="1">The sequence shown here is derived from an EMBL/GenBank/DDBJ whole genome shotgun (WGS) entry which is preliminary data.</text>
</comment>
<sequence>MFTFLQDILFLEEMLIQTESILVLLPTVGMSRCEVKPSLSVVFPDIHSCSGSIKDVSVDMCSVMNVLTAVCLVVTLSISVQDNITMVTM</sequence>
<accession>A0AAV6S028</accession>
<organism evidence="1 2">
    <name type="scientific">Solea senegalensis</name>
    <name type="common">Senegalese sole</name>
    <dbReference type="NCBI Taxonomy" id="28829"/>
    <lineage>
        <taxon>Eukaryota</taxon>
        <taxon>Metazoa</taxon>
        <taxon>Chordata</taxon>
        <taxon>Craniata</taxon>
        <taxon>Vertebrata</taxon>
        <taxon>Euteleostomi</taxon>
        <taxon>Actinopterygii</taxon>
        <taxon>Neopterygii</taxon>
        <taxon>Teleostei</taxon>
        <taxon>Neoteleostei</taxon>
        <taxon>Acanthomorphata</taxon>
        <taxon>Carangaria</taxon>
        <taxon>Pleuronectiformes</taxon>
        <taxon>Pleuronectoidei</taxon>
        <taxon>Soleidae</taxon>
        <taxon>Solea</taxon>
    </lineage>
</organism>
<proteinExistence type="predicted"/>
<gene>
    <name evidence="1" type="ORF">JOB18_038932</name>
</gene>